<dbReference type="OrthoDB" id="9801934at2"/>
<protein>
    <submittedName>
        <fullName evidence="4">Hydrogenase expression/formation protein HypE</fullName>
    </submittedName>
</protein>
<dbReference type="InterPro" id="IPR036676">
    <property type="entry name" value="PurM-like_C_sf"/>
</dbReference>
<dbReference type="Gene3D" id="3.30.1330.10">
    <property type="entry name" value="PurM-like, N-terminal domain"/>
    <property type="match status" value="1"/>
</dbReference>
<feature type="domain" description="PurM-like N-terminal" evidence="2">
    <location>
        <begin position="73"/>
        <end position="181"/>
    </location>
</feature>
<organism evidence="4 5">
    <name type="scientific">Xanthobacter tagetidis</name>
    <dbReference type="NCBI Taxonomy" id="60216"/>
    <lineage>
        <taxon>Bacteria</taxon>
        <taxon>Pseudomonadati</taxon>
        <taxon>Pseudomonadota</taxon>
        <taxon>Alphaproteobacteria</taxon>
        <taxon>Hyphomicrobiales</taxon>
        <taxon>Xanthobacteraceae</taxon>
        <taxon>Xanthobacter</taxon>
    </lineage>
</organism>
<dbReference type="AlphaFoldDB" id="A0A3L7AHJ0"/>
<evidence type="ECO:0000313" key="4">
    <source>
        <dbReference type="EMBL" id="RLP79148.1"/>
    </source>
</evidence>
<name>A0A3L7AHJ0_9HYPH</name>
<proteinExistence type="inferred from homology"/>
<dbReference type="PANTHER" id="PTHR30303:SF0">
    <property type="entry name" value="CARBAMOYL DEHYDRATASE HYPE"/>
    <property type="match status" value="1"/>
</dbReference>
<reference evidence="4 5" key="1">
    <citation type="submission" date="2018-10" db="EMBL/GenBank/DDBJ databases">
        <title>Xanthobacter tagetidis genome sequencing and assembly.</title>
        <authorList>
            <person name="Maclea K.S."/>
            <person name="Goen A.E."/>
            <person name="Fatima S.A."/>
        </authorList>
    </citation>
    <scope>NUCLEOTIDE SEQUENCE [LARGE SCALE GENOMIC DNA]</scope>
    <source>
        <strain evidence="4 5">ATCC 700314</strain>
    </source>
</reference>
<gene>
    <name evidence="4" type="primary">hypE</name>
    <name evidence="4" type="ORF">D9R14_08905</name>
</gene>
<dbReference type="SUPFAM" id="SSF55326">
    <property type="entry name" value="PurM N-terminal domain-like"/>
    <property type="match status" value="1"/>
</dbReference>
<evidence type="ECO:0000259" key="3">
    <source>
        <dbReference type="Pfam" id="PF02769"/>
    </source>
</evidence>
<dbReference type="PIRSF" id="PIRSF005644">
    <property type="entry name" value="Hdrgns_mtr_HypE"/>
    <property type="match status" value="1"/>
</dbReference>
<dbReference type="GO" id="GO:0051604">
    <property type="term" value="P:protein maturation"/>
    <property type="evidence" value="ECO:0007669"/>
    <property type="project" value="TreeGrafter"/>
</dbReference>
<evidence type="ECO:0000259" key="2">
    <source>
        <dbReference type="Pfam" id="PF00586"/>
    </source>
</evidence>
<dbReference type="Gene3D" id="3.90.650.10">
    <property type="entry name" value="PurM-like C-terminal domain"/>
    <property type="match status" value="1"/>
</dbReference>
<dbReference type="InterPro" id="IPR016188">
    <property type="entry name" value="PurM-like_N"/>
</dbReference>
<comment type="similarity">
    <text evidence="1">Belongs to the HypE family.</text>
</comment>
<dbReference type="InterPro" id="IPR011854">
    <property type="entry name" value="HypE"/>
</dbReference>
<evidence type="ECO:0000313" key="5">
    <source>
        <dbReference type="Proteomes" id="UP000269692"/>
    </source>
</evidence>
<dbReference type="Proteomes" id="UP000269692">
    <property type="component" value="Unassembled WGS sequence"/>
</dbReference>
<accession>A0A3L7AHJ0</accession>
<feature type="domain" description="PurM-like C-terminal" evidence="3">
    <location>
        <begin position="193"/>
        <end position="344"/>
    </location>
</feature>
<dbReference type="CDD" id="cd02197">
    <property type="entry name" value="HypE"/>
    <property type="match status" value="1"/>
</dbReference>
<dbReference type="EMBL" id="RCTF01000006">
    <property type="protein sequence ID" value="RLP79148.1"/>
    <property type="molecule type" value="Genomic_DNA"/>
</dbReference>
<dbReference type="NCBIfam" id="TIGR02124">
    <property type="entry name" value="hypE"/>
    <property type="match status" value="1"/>
</dbReference>
<dbReference type="Pfam" id="PF00586">
    <property type="entry name" value="AIRS"/>
    <property type="match status" value="1"/>
</dbReference>
<comment type="caution">
    <text evidence="4">The sequence shown here is derived from an EMBL/GenBank/DDBJ whole genome shotgun (WGS) entry which is preliminary data.</text>
</comment>
<keyword evidence="5" id="KW-1185">Reference proteome</keyword>
<dbReference type="InterPro" id="IPR036921">
    <property type="entry name" value="PurM-like_N_sf"/>
</dbReference>
<dbReference type="PANTHER" id="PTHR30303">
    <property type="entry name" value="HYDROGENASE ISOENZYMES FORMATION PROTEIN HYPE"/>
    <property type="match status" value="1"/>
</dbReference>
<evidence type="ECO:0000256" key="1">
    <source>
        <dbReference type="ARBA" id="ARBA00006243"/>
    </source>
</evidence>
<dbReference type="Pfam" id="PF02769">
    <property type="entry name" value="AIRS_C"/>
    <property type="match status" value="1"/>
</dbReference>
<dbReference type="InterPro" id="IPR010918">
    <property type="entry name" value="PurM-like_C_dom"/>
</dbReference>
<sequence length="367" mass="37196">MRGLLPVWRHAGGGSVSAPFASSRRALPARVTLAHGGGGSAMRDLIDGVFRAAFADDGALPAAEDQARFDLAALAAKGDRLAFTTDGFVVDPLFFPGGDIGTLAVCGTINDLAVGGAVPVALSCAAIVEEGLPVEVLRRVAASMAQAARAAGVPIATGDTKVVARGACDKLFVTTTGIGVVRAGLDIGIDKARPGDVILVNGLLGDHGAAILNARGDLALETAIESDCAALDGLVAALIASAPGIRMMRDATRGGVAAVLNELAEASRVGVSVRELDLPIRPEVTGFCEILGLDPLYLANEGKLVAVVPAEEADAALAALRAHPLGRGAAAIGRVSDGRPGRVVMETRFGGARVVDMLVGDQLPRIC</sequence>
<dbReference type="SUPFAM" id="SSF56042">
    <property type="entry name" value="PurM C-terminal domain-like"/>
    <property type="match status" value="1"/>
</dbReference>